<reference evidence="5" key="1">
    <citation type="submission" date="2020-04" db="EMBL/GenBank/DDBJ databases">
        <authorList>
            <person name="Chiriac C."/>
            <person name="Salcher M."/>
            <person name="Ghai R."/>
            <person name="Kavagutti S V."/>
        </authorList>
    </citation>
    <scope>NUCLEOTIDE SEQUENCE</scope>
</reference>
<keyword evidence="2" id="KW-0547">Nucleotide-binding</keyword>
<dbReference type="SUPFAM" id="SSF52540">
    <property type="entry name" value="P-loop containing nucleoside triphosphate hydrolases"/>
    <property type="match status" value="1"/>
</dbReference>
<evidence type="ECO:0000256" key="1">
    <source>
        <dbReference type="ARBA" id="ARBA00009417"/>
    </source>
</evidence>
<dbReference type="PRINTS" id="PR00300">
    <property type="entry name" value="CLPPROTEASEA"/>
</dbReference>
<sequence length="391" mass="43919">MKKLYGYVDVYTNLVYDIATKENITHLFRQSIIDVARDNDQLLMYDMESGRARRCSRSDQSVLEPMEPTESYTVAKTPIEATPLDPVMQLIKNAAKIKPADLEMTDIKWKYLVRSALRGKNIMMVGPAGCGKTEAAKALPKATDRPFFYFNLGATQDPRATLIGNTHFKDGETCFDESAFVKAIKTENSVILLDELSRAHPEAWNILMTVLDEGQRYLRLDEHIDAPTIHVASGVSFIATANIGTEYTSTRVLDRALMDRFEIIEVDILSLEREEALLTYKYGNKLSANLIHSVADIADATRKEWRSEEGKLTTMISTRMTVRVCELLCDGFSLEEAAEVSIIPFFDASGGTDSERTYVKQVVQKHMEQAATDIFNVGGEQDTPAEDFHPF</sequence>
<dbReference type="GO" id="GO:0005524">
    <property type="term" value="F:ATP binding"/>
    <property type="evidence" value="ECO:0007669"/>
    <property type="project" value="InterPro"/>
</dbReference>
<gene>
    <name evidence="7" type="ORF">UFOVP1307_139</name>
    <name evidence="5" type="ORF">UFOVP651_207</name>
    <name evidence="6" type="ORF">UFOVP902_63</name>
</gene>
<dbReference type="GO" id="GO:0016887">
    <property type="term" value="F:ATP hydrolysis activity"/>
    <property type="evidence" value="ECO:0007669"/>
    <property type="project" value="InterPro"/>
</dbReference>
<dbReference type="Pfam" id="PF08406">
    <property type="entry name" value="CbbQ_C"/>
    <property type="match status" value="1"/>
</dbReference>
<evidence type="ECO:0000313" key="5">
    <source>
        <dbReference type="EMBL" id="CAB4155312.1"/>
    </source>
</evidence>
<evidence type="ECO:0000259" key="4">
    <source>
        <dbReference type="SMART" id="SM00382"/>
    </source>
</evidence>
<dbReference type="PANTHER" id="PTHR42759">
    <property type="entry name" value="MOXR FAMILY PROTEIN"/>
    <property type="match status" value="1"/>
</dbReference>
<dbReference type="InterPro" id="IPR001270">
    <property type="entry name" value="ClpA/B"/>
</dbReference>
<evidence type="ECO:0000256" key="3">
    <source>
        <dbReference type="ARBA" id="ARBA00022840"/>
    </source>
</evidence>
<name>A0A6J5N9W2_9CAUD</name>
<dbReference type="SMART" id="SM00382">
    <property type="entry name" value="AAA"/>
    <property type="match status" value="1"/>
</dbReference>
<evidence type="ECO:0000313" key="6">
    <source>
        <dbReference type="EMBL" id="CAB4170601.1"/>
    </source>
</evidence>
<dbReference type="InterPro" id="IPR013615">
    <property type="entry name" value="CbbQ_C"/>
</dbReference>
<keyword evidence="3" id="KW-0067">ATP-binding</keyword>
<dbReference type="PANTHER" id="PTHR42759:SF1">
    <property type="entry name" value="MAGNESIUM-CHELATASE SUBUNIT CHLD"/>
    <property type="match status" value="1"/>
</dbReference>
<dbReference type="InterPro" id="IPR003593">
    <property type="entry name" value="AAA+_ATPase"/>
</dbReference>
<evidence type="ECO:0000313" key="7">
    <source>
        <dbReference type="EMBL" id="CAB4198537.1"/>
    </source>
</evidence>
<dbReference type="InterPro" id="IPR027417">
    <property type="entry name" value="P-loop_NTPase"/>
</dbReference>
<organism evidence="5">
    <name type="scientific">uncultured Caudovirales phage</name>
    <dbReference type="NCBI Taxonomy" id="2100421"/>
    <lineage>
        <taxon>Viruses</taxon>
        <taxon>Duplodnaviria</taxon>
        <taxon>Heunggongvirae</taxon>
        <taxon>Uroviricota</taxon>
        <taxon>Caudoviricetes</taxon>
        <taxon>Peduoviridae</taxon>
        <taxon>Maltschvirus</taxon>
        <taxon>Maltschvirus maltsch</taxon>
    </lineage>
</organism>
<dbReference type="EMBL" id="LR796625">
    <property type="protein sequence ID" value="CAB4155312.1"/>
    <property type="molecule type" value="Genomic_DNA"/>
</dbReference>
<evidence type="ECO:0000256" key="2">
    <source>
        <dbReference type="ARBA" id="ARBA00022741"/>
    </source>
</evidence>
<protein>
    <submittedName>
        <fullName evidence="5">AAA domain containing protein</fullName>
    </submittedName>
</protein>
<dbReference type="Pfam" id="PF07728">
    <property type="entry name" value="AAA_5"/>
    <property type="match status" value="1"/>
</dbReference>
<dbReference type="InterPro" id="IPR050764">
    <property type="entry name" value="CbbQ/NirQ/NorQ/GpvN"/>
</dbReference>
<dbReference type="EMBL" id="LR797270">
    <property type="protein sequence ID" value="CAB4198537.1"/>
    <property type="molecule type" value="Genomic_DNA"/>
</dbReference>
<feature type="domain" description="AAA+ ATPase" evidence="4">
    <location>
        <begin position="118"/>
        <end position="269"/>
    </location>
</feature>
<dbReference type="InterPro" id="IPR011704">
    <property type="entry name" value="ATPase_dyneun-rel_AAA"/>
</dbReference>
<dbReference type="Gene3D" id="3.40.50.300">
    <property type="entry name" value="P-loop containing nucleotide triphosphate hydrolases"/>
    <property type="match status" value="1"/>
</dbReference>
<dbReference type="EMBL" id="LR796859">
    <property type="protein sequence ID" value="CAB4170601.1"/>
    <property type="molecule type" value="Genomic_DNA"/>
</dbReference>
<accession>A0A6J5N9W2</accession>
<proteinExistence type="inferred from homology"/>
<comment type="similarity">
    <text evidence="1">Belongs to the CbbQ/NirQ/NorQ/GpvN family.</text>
</comment>